<sequence length="40" mass="4267">AGMEMEEEYSMKSGMRTGMGDILNGGTMSGKVPSAQFPPR</sequence>
<accession>A0A392PCF7</accession>
<comment type="caution">
    <text evidence="2">The sequence shown here is derived from an EMBL/GenBank/DDBJ whole genome shotgun (WGS) entry which is preliminary data.</text>
</comment>
<evidence type="ECO:0000313" key="2">
    <source>
        <dbReference type="EMBL" id="MCI09442.1"/>
    </source>
</evidence>
<dbReference type="EMBL" id="LXQA010072673">
    <property type="protein sequence ID" value="MCI09442.1"/>
    <property type="molecule type" value="Genomic_DNA"/>
</dbReference>
<dbReference type="AlphaFoldDB" id="A0A392PCF7"/>
<evidence type="ECO:0000256" key="1">
    <source>
        <dbReference type="SAM" id="MobiDB-lite"/>
    </source>
</evidence>
<feature type="region of interest" description="Disordered" evidence="1">
    <location>
        <begin position="1"/>
        <end position="40"/>
    </location>
</feature>
<evidence type="ECO:0000313" key="3">
    <source>
        <dbReference type="Proteomes" id="UP000265520"/>
    </source>
</evidence>
<feature type="non-terminal residue" evidence="2">
    <location>
        <position position="1"/>
    </location>
</feature>
<organism evidence="2 3">
    <name type="scientific">Trifolium medium</name>
    <dbReference type="NCBI Taxonomy" id="97028"/>
    <lineage>
        <taxon>Eukaryota</taxon>
        <taxon>Viridiplantae</taxon>
        <taxon>Streptophyta</taxon>
        <taxon>Embryophyta</taxon>
        <taxon>Tracheophyta</taxon>
        <taxon>Spermatophyta</taxon>
        <taxon>Magnoliopsida</taxon>
        <taxon>eudicotyledons</taxon>
        <taxon>Gunneridae</taxon>
        <taxon>Pentapetalae</taxon>
        <taxon>rosids</taxon>
        <taxon>fabids</taxon>
        <taxon>Fabales</taxon>
        <taxon>Fabaceae</taxon>
        <taxon>Papilionoideae</taxon>
        <taxon>50 kb inversion clade</taxon>
        <taxon>NPAAA clade</taxon>
        <taxon>Hologalegina</taxon>
        <taxon>IRL clade</taxon>
        <taxon>Trifolieae</taxon>
        <taxon>Trifolium</taxon>
    </lineage>
</organism>
<keyword evidence="3" id="KW-1185">Reference proteome</keyword>
<reference evidence="2 3" key="1">
    <citation type="journal article" date="2018" name="Front. Plant Sci.">
        <title>Red Clover (Trifolium pratense) and Zigzag Clover (T. medium) - A Picture of Genomic Similarities and Differences.</title>
        <authorList>
            <person name="Dluhosova J."/>
            <person name="Istvanek J."/>
            <person name="Nedelnik J."/>
            <person name="Repkova J."/>
        </authorList>
    </citation>
    <scope>NUCLEOTIDE SEQUENCE [LARGE SCALE GENOMIC DNA]</scope>
    <source>
        <strain evidence="3">cv. 10/8</strain>
        <tissue evidence="2">Leaf</tissue>
    </source>
</reference>
<dbReference type="Proteomes" id="UP000265520">
    <property type="component" value="Unassembled WGS sequence"/>
</dbReference>
<name>A0A392PCF7_9FABA</name>
<protein>
    <submittedName>
        <fullName evidence="2">Uncharacterized protein</fullName>
    </submittedName>
</protein>
<proteinExistence type="predicted"/>